<evidence type="ECO:0000313" key="2">
    <source>
        <dbReference type="Proteomes" id="UP001595990"/>
    </source>
</evidence>
<evidence type="ECO:0008006" key="3">
    <source>
        <dbReference type="Google" id="ProtNLM"/>
    </source>
</evidence>
<dbReference type="EMBL" id="JBHSFS010000007">
    <property type="protein sequence ID" value="MFC4514575.1"/>
    <property type="molecule type" value="Genomic_DNA"/>
</dbReference>
<evidence type="ECO:0000313" key="1">
    <source>
        <dbReference type="EMBL" id="MFC4514575.1"/>
    </source>
</evidence>
<proteinExistence type="predicted"/>
<protein>
    <recommendedName>
        <fullName evidence="3">HEAT repeat domain-containing protein</fullName>
    </recommendedName>
</protein>
<keyword evidence="2" id="KW-1185">Reference proteome</keyword>
<comment type="caution">
    <text evidence="1">The sequence shown here is derived from an EMBL/GenBank/DDBJ whole genome shotgun (WGS) entry which is preliminary data.</text>
</comment>
<gene>
    <name evidence="1" type="ORF">ACFPEN_16685</name>
</gene>
<sequence length="259" mass="28268">MNRINALLRTDFDGRPVEDIDDVIDEAFDDPRHAERVPGLIALMNDPAAPEIERFLACLVLTTWAEPAGYEAVMRAAGDPERAPWYDFSIDRKFSVDSTFAQLAGAVADNRYLTEDKGSEALRQEAFRALVRIADSQYFEDKLGELFDSATLQILLSDIKDVVGRGVRSLAAGEKQRFDLVTQLVDLASGVSTVDGPLAVELATSVLSVDAFPRALSHAVPIVHRAQGPEARRFGEFLLTVGDKDVSRQVHAALAAISA</sequence>
<organism evidence="1 2">
    <name type="scientific">Streptomyces ehimensis</name>
    <dbReference type="NCBI Taxonomy" id="68195"/>
    <lineage>
        <taxon>Bacteria</taxon>
        <taxon>Bacillati</taxon>
        <taxon>Actinomycetota</taxon>
        <taxon>Actinomycetes</taxon>
        <taxon>Kitasatosporales</taxon>
        <taxon>Streptomycetaceae</taxon>
        <taxon>Streptomyces</taxon>
    </lineage>
</organism>
<dbReference type="Proteomes" id="UP001595990">
    <property type="component" value="Unassembled WGS sequence"/>
</dbReference>
<reference evidence="2" key="1">
    <citation type="journal article" date="2019" name="Int. J. Syst. Evol. Microbiol.">
        <title>The Global Catalogue of Microorganisms (GCM) 10K type strain sequencing project: providing services to taxonomists for standard genome sequencing and annotation.</title>
        <authorList>
            <consortium name="The Broad Institute Genomics Platform"/>
            <consortium name="The Broad Institute Genome Sequencing Center for Infectious Disease"/>
            <person name="Wu L."/>
            <person name="Ma J."/>
        </authorList>
    </citation>
    <scope>NUCLEOTIDE SEQUENCE [LARGE SCALE GENOMIC DNA]</scope>
    <source>
        <strain evidence="2">CECT 8064</strain>
    </source>
</reference>
<name>A0ABV9BKI9_9ACTN</name>
<accession>A0ABV9BKI9</accession>
<dbReference type="RefSeq" id="WP_417923035.1">
    <property type="nucleotide sequence ID" value="NZ_JBHSFS010000007.1"/>
</dbReference>